<dbReference type="EMBL" id="JBHLUH010000042">
    <property type="protein sequence ID" value="MFC0530277.1"/>
    <property type="molecule type" value="Genomic_DNA"/>
</dbReference>
<dbReference type="PANTHER" id="PTHR11365:SF23">
    <property type="entry name" value="HYPOTHETICAL 5-OXOPROLINASE (EUROFUNG)-RELATED"/>
    <property type="match status" value="1"/>
</dbReference>
<dbReference type="InterPro" id="IPR045079">
    <property type="entry name" value="Oxoprolinase-like"/>
</dbReference>
<keyword evidence="5" id="KW-1185">Reference proteome</keyword>
<reference evidence="4 5" key="1">
    <citation type="submission" date="2024-09" db="EMBL/GenBank/DDBJ databases">
        <authorList>
            <person name="Sun Q."/>
            <person name="Mori K."/>
        </authorList>
    </citation>
    <scope>NUCLEOTIDE SEQUENCE [LARGE SCALE GENOMIC DNA]</scope>
    <source>
        <strain evidence="4 5">TBRC 3947</strain>
    </source>
</reference>
<dbReference type="Pfam" id="PF05378">
    <property type="entry name" value="Hydant_A_N"/>
    <property type="match status" value="1"/>
</dbReference>
<dbReference type="PANTHER" id="PTHR11365">
    <property type="entry name" value="5-OXOPROLINASE RELATED"/>
    <property type="match status" value="1"/>
</dbReference>
<comment type="caution">
    <text evidence="4">The sequence shown here is derived from an EMBL/GenBank/DDBJ whole genome shotgun (WGS) entry which is preliminary data.</text>
</comment>
<dbReference type="SUPFAM" id="SSF53067">
    <property type="entry name" value="Actin-like ATPase domain"/>
    <property type="match status" value="1"/>
</dbReference>
<dbReference type="RefSeq" id="WP_377253436.1">
    <property type="nucleotide sequence ID" value="NZ_JBHLUH010000042.1"/>
</dbReference>
<organism evidence="4 5">
    <name type="scientific">Phytohabitans kaempferiae</name>
    <dbReference type="NCBI Taxonomy" id="1620943"/>
    <lineage>
        <taxon>Bacteria</taxon>
        <taxon>Bacillati</taxon>
        <taxon>Actinomycetota</taxon>
        <taxon>Actinomycetes</taxon>
        <taxon>Micromonosporales</taxon>
        <taxon>Micromonosporaceae</taxon>
    </lineage>
</organism>
<accession>A0ABV6M6E7</accession>
<dbReference type="Pfam" id="PF19278">
    <property type="entry name" value="Hydant_A_C"/>
    <property type="match status" value="1"/>
</dbReference>
<dbReference type="InterPro" id="IPR002821">
    <property type="entry name" value="Hydantoinase_A"/>
</dbReference>
<evidence type="ECO:0000313" key="4">
    <source>
        <dbReference type="EMBL" id="MFC0530277.1"/>
    </source>
</evidence>
<evidence type="ECO:0000259" key="1">
    <source>
        <dbReference type="Pfam" id="PF01968"/>
    </source>
</evidence>
<dbReference type="Pfam" id="PF01968">
    <property type="entry name" value="Hydantoinase_A"/>
    <property type="match status" value="1"/>
</dbReference>
<feature type="domain" description="Hydantoinase/oxoprolinase N-terminal" evidence="2">
    <location>
        <begin position="7"/>
        <end position="185"/>
    </location>
</feature>
<feature type="domain" description="Hydantoinase A/oxoprolinase" evidence="1">
    <location>
        <begin position="206"/>
        <end position="491"/>
    </location>
</feature>
<dbReference type="Proteomes" id="UP001589867">
    <property type="component" value="Unassembled WGS sequence"/>
</dbReference>
<gene>
    <name evidence="4" type="ORF">ACFFIA_21670</name>
</gene>
<sequence>MASGLTLGVDVGGTFTDFIVVDEAGAVHCFKVPSTPKRPAQSTVTGFGEIVRELGLSGERLAAMQHTHSSTIATNAVIERRGPAIGVLVTDGFRDLFELQRLAVPDPLRYDSQRPVPLVARSLVAEVTERMGFDGGTVTPLDEERLVAEARRLLGRGAESFVVCFLHAYVNGAHEVAAREVLRREFPDVPVEVSSEVWPQAREYERATLTVINASIRPIMQAYLDEIAEGMRGHGLVNEATIARSNGGMQRAHTIRAWPVAALLSGPAAGVAGAARAAAESGWDRADLITIDVGGTSADIGVVRAGSPLLSAEETIAQMPVLVPTIAVSAIGAGGGSIIWVDELGTLKVGPQSLGADPAPACYGKQDHTPGLSDAFLLAGWLSDEQRLGGRIGLSVDGARTALSRVADRMGASVEDVADGAVRIAIAMMAAEASKVLARRGVDAPAFRLVAFGGAGPLIGALLAEEIYVDSVLIPPTPGALSAFGAARSDLEGDLVAPVYRKLSVVEPGDIAAAWKSTKDRAAEWLTNEQASLPVTGTVVSWSLEMRYEGQGFDVNVPVEERWLVDGDAAALGEAFHRAHEATFGHASRGSDIWVKEMRAHIVSVVAKPESVHMAGTGRTGDPVLGRREIRLAGGTVTATVYDRALLSVGQELAGPAIVEQMDTTVLVPSGWRAEVDPSGSLQLHRVK</sequence>
<evidence type="ECO:0000313" key="5">
    <source>
        <dbReference type="Proteomes" id="UP001589867"/>
    </source>
</evidence>
<proteinExistence type="predicted"/>
<dbReference type="InterPro" id="IPR043129">
    <property type="entry name" value="ATPase_NBD"/>
</dbReference>
<name>A0ABV6M6E7_9ACTN</name>
<evidence type="ECO:0000259" key="3">
    <source>
        <dbReference type="Pfam" id="PF19278"/>
    </source>
</evidence>
<dbReference type="InterPro" id="IPR008040">
    <property type="entry name" value="Hydant_A_N"/>
</dbReference>
<evidence type="ECO:0000259" key="2">
    <source>
        <dbReference type="Pfam" id="PF05378"/>
    </source>
</evidence>
<dbReference type="InterPro" id="IPR049517">
    <property type="entry name" value="ACX-like_C"/>
</dbReference>
<feature type="domain" description="Acetophenone carboxylase-like C-terminal" evidence="3">
    <location>
        <begin position="511"/>
        <end position="679"/>
    </location>
</feature>
<protein>
    <submittedName>
        <fullName evidence="4">Hydantoinase/oxoprolinase family protein</fullName>
    </submittedName>
</protein>